<dbReference type="NCBIfam" id="NF005451">
    <property type="entry name" value="PRK07044.1"/>
    <property type="match status" value="1"/>
</dbReference>
<proteinExistence type="inferred from homology"/>
<name>A0ABY7TN48_9SPHN</name>
<dbReference type="SUPFAM" id="SSF53639">
    <property type="entry name" value="AraD/HMP-PK domain-like"/>
    <property type="match status" value="1"/>
</dbReference>
<evidence type="ECO:0000313" key="3">
    <source>
        <dbReference type="EMBL" id="WCT74355.1"/>
    </source>
</evidence>
<dbReference type="InterPro" id="IPR051017">
    <property type="entry name" value="Aldolase-II_Adducin_sf"/>
</dbReference>
<dbReference type="PANTHER" id="PTHR10672">
    <property type="entry name" value="ADDUCIN"/>
    <property type="match status" value="1"/>
</dbReference>
<dbReference type="PANTHER" id="PTHR10672:SF3">
    <property type="entry name" value="PROTEIN HU-LI TAI SHAO"/>
    <property type="match status" value="1"/>
</dbReference>
<gene>
    <name evidence="3" type="ORF">PQ455_03750</name>
</gene>
<dbReference type="EMBL" id="CP117411">
    <property type="protein sequence ID" value="WCT74355.1"/>
    <property type="molecule type" value="Genomic_DNA"/>
</dbReference>
<dbReference type="InterPro" id="IPR001303">
    <property type="entry name" value="Aldolase_II/adducin_N"/>
</dbReference>
<reference evidence="3 4" key="1">
    <citation type="submission" date="2023-02" db="EMBL/GenBank/DDBJ databases">
        <title>Genome sequence of Sphingomonas naphthae.</title>
        <authorList>
            <person name="Kim S."/>
            <person name="Heo J."/>
            <person name="Kwon S.-W."/>
        </authorList>
    </citation>
    <scope>NUCLEOTIDE SEQUENCE [LARGE SCALE GENOMIC DNA]</scope>
    <source>
        <strain evidence="3 4">KACC 18716</strain>
    </source>
</reference>
<accession>A0ABY7TN48</accession>
<dbReference type="InterPro" id="IPR036409">
    <property type="entry name" value="Aldolase_II/adducin_N_sf"/>
</dbReference>
<sequence>MSTPDPATVARREMLPGEWQVRVELAAAYRILALEGLDDGIWNHLSCAIPGTDHFLLKPHGLLFCEVTASNLIVVALDGALIRGEGMWEPTAFTIHSRVHAAFPDLPCVMHLHPPHATALACAEENRLLPLSQDCLRFIGRLGYFDEYGGLALAPEEGNRMVAALAGNTTLMMANHGVLTTGRTVAEALYDMHYIEVACAAQALAVQSAIGGRVRLVDPETAALTHAQINRNRLKDATMHLAAQMRLLDRAGSDYAR</sequence>
<organism evidence="3 4">
    <name type="scientific">Sphingomonas naphthae</name>
    <dbReference type="NCBI Taxonomy" id="1813468"/>
    <lineage>
        <taxon>Bacteria</taxon>
        <taxon>Pseudomonadati</taxon>
        <taxon>Pseudomonadota</taxon>
        <taxon>Alphaproteobacteria</taxon>
        <taxon>Sphingomonadales</taxon>
        <taxon>Sphingomonadaceae</taxon>
        <taxon>Sphingomonas</taxon>
    </lineage>
</organism>
<dbReference type="SMART" id="SM01007">
    <property type="entry name" value="Aldolase_II"/>
    <property type="match status" value="1"/>
</dbReference>
<dbReference type="Proteomes" id="UP001220395">
    <property type="component" value="Chromosome"/>
</dbReference>
<evidence type="ECO:0000259" key="2">
    <source>
        <dbReference type="SMART" id="SM01007"/>
    </source>
</evidence>
<protein>
    <submittedName>
        <fullName evidence="3">Class II aldolase/adducin family protein</fullName>
    </submittedName>
</protein>
<evidence type="ECO:0000313" key="4">
    <source>
        <dbReference type="Proteomes" id="UP001220395"/>
    </source>
</evidence>
<feature type="domain" description="Class II aldolase/adducin N-terminal" evidence="2">
    <location>
        <begin position="23"/>
        <end position="203"/>
    </location>
</feature>
<dbReference type="RefSeq" id="WP_273689333.1">
    <property type="nucleotide sequence ID" value="NZ_CP117411.1"/>
</dbReference>
<evidence type="ECO:0000256" key="1">
    <source>
        <dbReference type="ARBA" id="ARBA00037961"/>
    </source>
</evidence>
<keyword evidence="4" id="KW-1185">Reference proteome</keyword>
<dbReference type="Gene3D" id="3.40.225.10">
    <property type="entry name" value="Class II aldolase/adducin N-terminal domain"/>
    <property type="match status" value="1"/>
</dbReference>
<comment type="similarity">
    <text evidence="1">Belongs to the aldolase class II family.</text>
</comment>
<dbReference type="Pfam" id="PF00596">
    <property type="entry name" value="Aldolase_II"/>
    <property type="match status" value="1"/>
</dbReference>